<dbReference type="SUPFAM" id="SSF51735">
    <property type="entry name" value="NAD(P)-binding Rossmann-fold domains"/>
    <property type="match status" value="1"/>
</dbReference>
<accession>A0ABZ1WZE4</accession>
<gene>
    <name evidence="2" type="ORF">OG929_24000</name>
</gene>
<dbReference type="InterPro" id="IPR001412">
    <property type="entry name" value="aa-tRNA-synth_I_CS"/>
</dbReference>
<dbReference type="Proteomes" id="UP001432168">
    <property type="component" value="Chromosome"/>
</dbReference>
<organism evidence="2 3">
    <name type="scientific">Streptomyces pseudovenezuelae</name>
    <dbReference type="NCBI Taxonomy" id="67350"/>
    <lineage>
        <taxon>Bacteria</taxon>
        <taxon>Bacillati</taxon>
        <taxon>Actinomycetota</taxon>
        <taxon>Actinomycetes</taxon>
        <taxon>Kitasatosporales</taxon>
        <taxon>Streptomycetaceae</taxon>
        <taxon>Streptomyces</taxon>
        <taxon>Streptomyces aurantiacus group</taxon>
    </lineage>
</organism>
<feature type="domain" description="NAD-dependent epimerase/dehydratase" evidence="1">
    <location>
        <begin position="6"/>
        <end position="223"/>
    </location>
</feature>
<dbReference type="PROSITE" id="PS00178">
    <property type="entry name" value="AA_TRNA_LIGASE_I"/>
    <property type="match status" value="1"/>
</dbReference>
<dbReference type="RefSeq" id="WP_329266060.1">
    <property type="nucleotide sequence ID" value="NZ_CP109011.1"/>
</dbReference>
<reference evidence="2" key="1">
    <citation type="submission" date="2022-10" db="EMBL/GenBank/DDBJ databases">
        <title>The complete genomes of actinobacterial strains from the NBC collection.</title>
        <authorList>
            <person name="Joergensen T.S."/>
            <person name="Alvarez Arevalo M."/>
            <person name="Sterndorff E.B."/>
            <person name="Faurdal D."/>
            <person name="Vuksanovic O."/>
            <person name="Mourched A.-S."/>
            <person name="Charusanti P."/>
            <person name="Shaw S."/>
            <person name="Blin K."/>
            <person name="Weber T."/>
        </authorList>
    </citation>
    <scope>NUCLEOTIDE SEQUENCE</scope>
    <source>
        <strain evidence="2">NBC_00686</strain>
    </source>
</reference>
<proteinExistence type="predicted"/>
<dbReference type="InterPro" id="IPR001509">
    <property type="entry name" value="Epimerase_deHydtase"/>
</dbReference>
<dbReference type="EMBL" id="CP109011">
    <property type="protein sequence ID" value="WUT45164.1"/>
    <property type="molecule type" value="Genomic_DNA"/>
</dbReference>
<dbReference type="Gene3D" id="3.40.50.720">
    <property type="entry name" value="NAD(P)-binding Rossmann-like Domain"/>
    <property type="match status" value="1"/>
</dbReference>
<evidence type="ECO:0000313" key="3">
    <source>
        <dbReference type="Proteomes" id="UP001432168"/>
    </source>
</evidence>
<protein>
    <submittedName>
        <fullName evidence="2">NAD(P)-dependent oxidoreductase</fullName>
    </submittedName>
</protein>
<dbReference type="PANTHER" id="PTHR48079:SF6">
    <property type="entry name" value="NAD(P)-BINDING DOMAIN-CONTAINING PROTEIN-RELATED"/>
    <property type="match status" value="1"/>
</dbReference>
<name>A0ABZ1WZE4_9ACTN</name>
<dbReference type="InterPro" id="IPR051783">
    <property type="entry name" value="NAD(P)-dependent_oxidoreduct"/>
</dbReference>
<evidence type="ECO:0000313" key="2">
    <source>
        <dbReference type="EMBL" id="WUT45164.1"/>
    </source>
</evidence>
<dbReference type="InterPro" id="IPR036291">
    <property type="entry name" value="NAD(P)-bd_dom_sf"/>
</dbReference>
<sequence length="318" mass="33774">MRPLRVLLTGATGFVGGAVLHRLLQERADGRDLEVRALVRTVPAGLRERTGVEWSRADLSDPASLDGAASGADVLVHLAARVDGTESECERTNVGGTRAVVGEARRAGVRRVVHLSTAAVYGPGPHRGIPVNGVTPAPVSAASRTRLAAERIALDAGAVVLRPGLVLGAGDRWVVPGLRELLRRVPARWDGGRGRLSLVAVEDLARLVTALATAPDAVPSGIFHAGHPVPVRGGDLMARLAELDVLPPVTGDLSWEQCLERLREVPGRISERQFALLALDHWYQSEEVWRLAGCTPGPGPLERLAQAAPWYRAHLAAG</sequence>
<dbReference type="Pfam" id="PF01370">
    <property type="entry name" value="Epimerase"/>
    <property type="match status" value="1"/>
</dbReference>
<dbReference type="PANTHER" id="PTHR48079">
    <property type="entry name" value="PROTEIN YEEZ"/>
    <property type="match status" value="1"/>
</dbReference>
<keyword evidence="3" id="KW-1185">Reference proteome</keyword>
<evidence type="ECO:0000259" key="1">
    <source>
        <dbReference type="Pfam" id="PF01370"/>
    </source>
</evidence>